<dbReference type="PANTHER" id="PTHR34185">
    <property type="entry name" value="DIADENYLATE CYCLASE"/>
    <property type="match status" value="1"/>
</dbReference>
<dbReference type="EMBL" id="FMYU01000008">
    <property type="protein sequence ID" value="SDC70341.1"/>
    <property type="molecule type" value="Genomic_DNA"/>
</dbReference>
<evidence type="ECO:0000313" key="8">
    <source>
        <dbReference type="Proteomes" id="UP000199411"/>
    </source>
</evidence>
<gene>
    <name evidence="7" type="ORF">SAMN05660835_01212</name>
</gene>
<evidence type="ECO:0000256" key="2">
    <source>
        <dbReference type="ARBA" id="ARBA00022679"/>
    </source>
</evidence>
<keyword evidence="2" id="KW-0808">Transferase</keyword>
<dbReference type="Proteomes" id="UP000199411">
    <property type="component" value="Unassembled WGS sequence"/>
</dbReference>
<keyword evidence="4" id="KW-0547">Nucleotide-binding</keyword>
<dbReference type="SUPFAM" id="SSF143597">
    <property type="entry name" value="YojJ-like"/>
    <property type="match status" value="1"/>
</dbReference>
<comment type="catalytic activity">
    <reaction evidence="1">
        <text>2 ATP = 3',3'-c-di-AMP + 2 diphosphate</text>
        <dbReference type="Rhea" id="RHEA:35655"/>
        <dbReference type="ChEBI" id="CHEBI:30616"/>
        <dbReference type="ChEBI" id="CHEBI:33019"/>
        <dbReference type="ChEBI" id="CHEBI:71500"/>
        <dbReference type="EC" id="2.7.7.85"/>
    </reaction>
</comment>
<dbReference type="Pfam" id="PF02457">
    <property type="entry name" value="DAC"/>
    <property type="match status" value="1"/>
</dbReference>
<proteinExistence type="inferred from homology"/>
<dbReference type="GO" id="GO:0106408">
    <property type="term" value="F:diadenylate cyclase activity"/>
    <property type="evidence" value="ECO:0007669"/>
    <property type="project" value="UniProtKB-EC"/>
</dbReference>
<dbReference type="Gene3D" id="3.40.1700.10">
    <property type="entry name" value="DNA integrity scanning protein, DisA, N-terminal domain"/>
    <property type="match status" value="1"/>
</dbReference>
<dbReference type="InterPro" id="IPR003390">
    <property type="entry name" value="DNA_integrity_scan_DisA_N"/>
</dbReference>
<name>A0A1G6NRT2_9BACT</name>
<dbReference type="HAMAP" id="MF_00840">
    <property type="entry name" value="DacZ"/>
    <property type="match status" value="1"/>
</dbReference>
<dbReference type="PANTHER" id="PTHR34185:SF1">
    <property type="entry name" value="DIADENYLATE CYCLASE"/>
    <property type="match status" value="1"/>
</dbReference>
<dbReference type="GO" id="GO:0005524">
    <property type="term" value="F:ATP binding"/>
    <property type="evidence" value="ECO:0007669"/>
    <property type="project" value="UniProtKB-KW"/>
</dbReference>
<keyword evidence="3" id="KW-0548">Nucleotidyltransferase</keyword>
<organism evidence="7 8">
    <name type="scientific">Desulfurella multipotens</name>
    <dbReference type="NCBI Taxonomy" id="79269"/>
    <lineage>
        <taxon>Bacteria</taxon>
        <taxon>Pseudomonadati</taxon>
        <taxon>Campylobacterota</taxon>
        <taxon>Desulfurellia</taxon>
        <taxon>Desulfurellales</taxon>
        <taxon>Desulfurellaceae</taxon>
        <taxon>Desulfurella</taxon>
    </lineage>
</organism>
<dbReference type="InterPro" id="IPR048544">
    <property type="entry name" value="DacZ_P"/>
</dbReference>
<accession>A0A1G6NRT2</accession>
<dbReference type="OrthoDB" id="9775217at2"/>
<dbReference type="AlphaFoldDB" id="A0A1G6NRT2"/>
<reference evidence="8" key="1">
    <citation type="submission" date="2016-10" db="EMBL/GenBank/DDBJ databases">
        <authorList>
            <person name="Varghese N."/>
            <person name="Submissions S."/>
        </authorList>
    </citation>
    <scope>NUCLEOTIDE SEQUENCE [LARGE SCALE GENOMIC DNA]</scope>
    <source>
        <strain evidence="8">DSM 8415</strain>
    </source>
</reference>
<protein>
    <submittedName>
        <fullName evidence="7">DisA checkpoint controller nucleotide-binding</fullName>
    </submittedName>
</protein>
<dbReference type="InterPro" id="IPR050338">
    <property type="entry name" value="DisA"/>
</dbReference>
<dbReference type="InterPro" id="IPR036888">
    <property type="entry name" value="DNA_integrity_DisA_N_sf"/>
</dbReference>
<keyword evidence="8" id="KW-1185">Reference proteome</keyword>
<dbReference type="GO" id="GO:0004016">
    <property type="term" value="F:adenylate cyclase activity"/>
    <property type="evidence" value="ECO:0007669"/>
    <property type="project" value="TreeGrafter"/>
</dbReference>
<evidence type="ECO:0000256" key="3">
    <source>
        <dbReference type="ARBA" id="ARBA00022695"/>
    </source>
</evidence>
<keyword evidence="5" id="KW-0067">ATP-binding</keyword>
<dbReference type="PROSITE" id="PS51794">
    <property type="entry name" value="DAC"/>
    <property type="match status" value="1"/>
</dbReference>
<evidence type="ECO:0000256" key="1">
    <source>
        <dbReference type="ARBA" id="ARBA00000877"/>
    </source>
</evidence>
<sequence length="289" mass="32057">MQISEQILNSAISIIETDKDISLLVYYSDIKKLNIDELLKKDIRKIIVFKRTEIEEDNHEQLQNLKNLPSITVPNISFTRTNKLKVAIVMALAANILSKDSRLIALTGLNNIDSMIYLEIEKEKELLLFRENIDFGESIRPEVFEKILRIALELANQGREGKSVGALFVLGDIENIKPYIKQMIFNPFKGYDPKERNIMLSNLDDTIKEYSVLDGAFLISGDGTLESAGAHIAASADTTDLPKGLGSRHMAAAAITSVSNAMSIVVSESTGDVSVFKNGKLITQIEKAI</sequence>
<dbReference type="RefSeq" id="WP_025391373.1">
    <property type="nucleotide sequence ID" value="NZ_FMYU01000008.1"/>
</dbReference>
<feature type="domain" description="DAC" evidence="6">
    <location>
        <begin position="126"/>
        <end position="287"/>
    </location>
</feature>
<evidence type="ECO:0000313" key="7">
    <source>
        <dbReference type="EMBL" id="SDC70341.1"/>
    </source>
</evidence>
<dbReference type="Pfam" id="PF21755">
    <property type="entry name" value="DacZ_P"/>
    <property type="match status" value="1"/>
</dbReference>
<evidence type="ECO:0000256" key="5">
    <source>
        <dbReference type="ARBA" id="ARBA00022840"/>
    </source>
</evidence>
<evidence type="ECO:0000259" key="6">
    <source>
        <dbReference type="PROSITE" id="PS51794"/>
    </source>
</evidence>
<dbReference type="InterPro" id="IPR014499">
    <property type="entry name" value="DAC_DacZ"/>
</dbReference>
<evidence type="ECO:0000256" key="4">
    <source>
        <dbReference type="ARBA" id="ARBA00022741"/>
    </source>
</evidence>